<keyword evidence="1" id="KW-0732">Signal</keyword>
<reference evidence="2 3" key="1">
    <citation type="submission" date="2018-05" db="EMBL/GenBank/DDBJ databases">
        <title>A metagenomic window into the 2 km-deep terrestrial subsurface aquifer revealed taxonomically and functionally diverse microbial community comprising novel uncultured bacterial lineages.</title>
        <authorList>
            <person name="Kadnikov V.V."/>
            <person name="Mardanov A.V."/>
            <person name="Beletsky A.V."/>
            <person name="Banks D."/>
            <person name="Pimenov N.V."/>
            <person name="Frank Y.A."/>
            <person name="Karnachuk O.V."/>
            <person name="Ravin N.V."/>
        </authorList>
    </citation>
    <scope>NUCLEOTIDE SEQUENCE [LARGE SCALE GENOMIC DNA]</scope>
    <source>
        <strain evidence="2">BY</strain>
    </source>
</reference>
<dbReference type="KEGG" id="schv:BRCON_0268"/>
<accession>A0A2Z4Y3K7</accession>
<gene>
    <name evidence="2" type="ORF">BRCON_0268</name>
</gene>
<proteinExistence type="predicted"/>
<evidence type="ECO:0000313" key="3">
    <source>
        <dbReference type="Proteomes" id="UP000262583"/>
    </source>
</evidence>
<feature type="chain" id="PRO_5016406857" evidence="1">
    <location>
        <begin position="22"/>
        <end position="462"/>
    </location>
</feature>
<name>A0A2Z4Y3K7_SUMC1</name>
<evidence type="ECO:0000256" key="1">
    <source>
        <dbReference type="SAM" id="SignalP"/>
    </source>
</evidence>
<dbReference type="Proteomes" id="UP000262583">
    <property type="component" value="Chromosome"/>
</dbReference>
<dbReference type="AlphaFoldDB" id="A0A2Z4Y3K7"/>
<evidence type="ECO:0000313" key="2">
    <source>
        <dbReference type="EMBL" id="AXA35045.1"/>
    </source>
</evidence>
<dbReference type="EMBL" id="CP030759">
    <property type="protein sequence ID" value="AXA35045.1"/>
    <property type="molecule type" value="Genomic_DNA"/>
</dbReference>
<protein>
    <submittedName>
        <fullName evidence="2">Uncharacterized protein</fullName>
    </submittedName>
</protein>
<feature type="signal peptide" evidence="1">
    <location>
        <begin position="1"/>
        <end position="21"/>
    </location>
</feature>
<sequence>MKCYQKYAIIVFALFATWSFGAENKIRSDAPSTAPRIHIPLTASVSADEAPYPAYPNNSPAPATPVDPKADRVLRNEKFQYKQLIGSACDMVFVAYARKVDNMPFLTYQYMVSDVLVLGIPKSGGPAKQIARGNVLGGNPAKIEYQCTCEPIGVNKLSQFPVKMQVAVETTAQGELSIRSSLMVPTQLSGKVEQGNLVFSASMSGMEGRKVPPDLKVNLSITFANRPDIPTLSTSGPFNGLLRIRDFVFVVESLAEDLSEITIAQIDGPPLNTLTSELVEPKPITELPAFYATDIVARKLWNRDTLLSATEGQKPLILVFGDLGGVTSYESYPRPQMTLPMDEANLVETIRARCESQPVIAIVTRSIPIKLLVEQYLTKPAPCIILSDYQDPKFLNVRSYSPPAYYLNQPETPTLRGALRLPDQTLAVVACDPNGKILFSKTCKSEQFVATLNELALKVCKK</sequence>
<organism evidence="2 3">
    <name type="scientific">Sumerlaea chitinivorans</name>
    <dbReference type="NCBI Taxonomy" id="2250252"/>
    <lineage>
        <taxon>Bacteria</taxon>
        <taxon>Candidatus Sumerlaeota</taxon>
        <taxon>Candidatus Sumerlaeia</taxon>
        <taxon>Candidatus Sumerlaeales</taxon>
        <taxon>Candidatus Sumerlaeaceae</taxon>
        <taxon>Candidatus Sumerlaea</taxon>
    </lineage>
</organism>